<dbReference type="InterPro" id="IPR002656">
    <property type="entry name" value="Acyl_transf_3_dom"/>
</dbReference>
<keyword evidence="4" id="KW-1185">Reference proteome</keyword>
<feature type="transmembrane region" description="Helical" evidence="1">
    <location>
        <begin position="201"/>
        <end position="218"/>
    </location>
</feature>
<dbReference type="InterPro" id="IPR050879">
    <property type="entry name" value="Acyltransferase_3"/>
</dbReference>
<dbReference type="Pfam" id="PF01757">
    <property type="entry name" value="Acyl_transf_3"/>
    <property type="match status" value="1"/>
</dbReference>
<accession>A0A1T3IAC3</accession>
<name>A0A1T3IAC3_ELIME</name>
<dbReference type="Proteomes" id="UP000188947">
    <property type="component" value="Unassembled WGS sequence"/>
</dbReference>
<dbReference type="EMBL" id="MPOG01000001">
    <property type="protein sequence ID" value="OOH97996.1"/>
    <property type="molecule type" value="Genomic_DNA"/>
</dbReference>
<keyword evidence="1" id="KW-1133">Transmembrane helix</keyword>
<feature type="domain" description="Acyltransferase 3" evidence="2">
    <location>
        <begin position="11"/>
        <end position="346"/>
    </location>
</feature>
<evidence type="ECO:0000259" key="2">
    <source>
        <dbReference type="Pfam" id="PF01757"/>
    </source>
</evidence>
<gene>
    <name evidence="3" type="ORF">BMF97_01625</name>
</gene>
<comment type="caution">
    <text evidence="3">The sequence shown here is derived from an EMBL/GenBank/DDBJ whole genome shotgun (WGS) entry which is preliminary data.</text>
</comment>
<sequence length="362" mass="42933">MQSQNSVKYDALTGMRAIAAIMVFVYHNRKYWRHDLPWPVMRFISEWHIGVTVFFVLSGFLLAYRYQDTPLESGKSYLKYMLLRIARIFPLYWILLSFYFLDPPYSRNVDTYFLQYTLLYSLFDKYVLTGIVQAWSLNVEFFFYLFSPLLFLLLKKNWKYCIAFMVGLFILSCAIGYGLHWYNGNTEGFLYPWNFIMSNTFFGRSTEFFFGMLLAYLMKQESKLKILSGLKKPTLYGGIMLIVLTVAIAFFARNNFVHGVERWEGRLIHELFLPVAIAVFFWGLMSEKTWVSKFLSTKFLVLLGNASFVFYLIHISYFNLKLRSYIYLPDRNFVLLWICAIIIYLCIEKPLYKLCRNLIAKI</sequence>
<dbReference type="STRING" id="238.BBD35_02485"/>
<feature type="transmembrane region" description="Helical" evidence="1">
    <location>
        <begin position="234"/>
        <end position="252"/>
    </location>
</feature>
<dbReference type="AlphaFoldDB" id="A0A1T3IAC3"/>
<feature type="transmembrane region" description="Helical" evidence="1">
    <location>
        <begin position="160"/>
        <end position="181"/>
    </location>
</feature>
<feature type="transmembrane region" description="Helical" evidence="1">
    <location>
        <begin position="85"/>
        <end position="101"/>
    </location>
</feature>
<evidence type="ECO:0000256" key="1">
    <source>
        <dbReference type="SAM" id="Phobius"/>
    </source>
</evidence>
<dbReference type="GO" id="GO:0016747">
    <property type="term" value="F:acyltransferase activity, transferring groups other than amino-acyl groups"/>
    <property type="evidence" value="ECO:0007669"/>
    <property type="project" value="InterPro"/>
</dbReference>
<evidence type="ECO:0000313" key="3">
    <source>
        <dbReference type="EMBL" id="OOH97996.1"/>
    </source>
</evidence>
<feature type="transmembrane region" description="Helical" evidence="1">
    <location>
        <begin position="7"/>
        <end position="27"/>
    </location>
</feature>
<dbReference type="RefSeq" id="WP_070904811.1">
    <property type="nucleotide sequence ID" value="NZ_CP016378.1"/>
</dbReference>
<feature type="transmembrane region" description="Helical" evidence="1">
    <location>
        <begin position="126"/>
        <end position="153"/>
    </location>
</feature>
<dbReference type="OrthoDB" id="290051at2"/>
<keyword evidence="1" id="KW-0472">Membrane</keyword>
<organism evidence="3 4">
    <name type="scientific">Elizabethkingia meningoseptica</name>
    <name type="common">Chryseobacterium meningosepticum</name>
    <dbReference type="NCBI Taxonomy" id="238"/>
    <lineage>
        <taxon>Bacteria</taxon>
        <taxon>Pseudomonadati</taxon>
        <taxon>Bacteroidota</taxon>
        <taxon>Flavobacteriia</taxon>
        <taxon>Flavobacteriales</taxon>
        <taxon>Weeksellaceae</taxon>
        <taxon>Elizabethkingia</taxon>
    </lineage>
</organism>
<protein>
    <submittedName>
        <fullName evidence="3">Acyltransferase</fullName>
    </submittedName>
</protein>
<proteinExistence type="predicted"/>
<reference evidence="3 4" key="1">
    <citation type="submission" date="2016-11" db="EMBL/GenBank/DDBJ databases">
        <title>Genome sequence and comparative genomic analysis of clinical strain Elizabethkingia meningoseptica 61421 PRCM.</title>
        <authorList>
            <person name="Wang M."/>
            <person name="Hu S."/>
            <person name="Cao L."/>
            <person name="Jiang T."/>
            <person name="Zhou Y."/>
            <person name="Ming D."/>
        </authorList>
    </citation>
    <scope>NUCLEOTIDE SEQUENCE [LARGE SCALE GENOMIC DNA]</scope>
    <source>
        <strain evidence="3 4">61421 PRCM</strain>
    </source>
</reference>
<evidence type="ECO:0000313" key="4">
    <source>
        <dbReference type="Proteomes" id="UP000188947"/>
    </source>
</evidence>
<keyword evidence="3" id="KW-0808">Transferase</keyword>
<feature type="transmembrane region" description="Helical" evidence="1">
    <location>
        <begin position="267"/>
        <end position="285"/>
    </location>
</feature>
<dbReference type="eggNOG" id="COG1835">
    <property type="taxonomic scope" value="Bacteria"/>
</dbReference>
<keyword evidence="1" id="KW-0812">Transmembrane</keyword>
<feature type="transmembrane region" description="Helical" evidence="1">
    <location>
        <begin position="297"/>
        <end position="320"/>
    </location>
</feature>
<keyword evidence="3" id="KW-0012">Acyltransferase</keyword>
<feature type="transmembrane region" description="Helical" evidence="1">
    <location>
        <begin position="47"/>
        <end position="64"/>
    </location>
</feature>
<dbReference type="PANTHER" id="PTHR23028:SF53">
    <property type="entry name" value="ACYL_TRANSF_3 DOMAIN-CONTAINING PROTEIN"/>
    <property type="match status" value="1"/>
</dbReference>
<dbReference type="GO" id="GO:0016020">
    <property type="term" value="C:membrane"/>
    <property type="evidence" value="ECO:0007669"/>
    <property type="project" value="TreeGrafter"/>
</dbReference>
<dbReference type="PANTHER" id="PTHR23028">
    <property type="entry name" value="ACETYLTRANSFERASE"/>
    <property type="match status" value="1"/>
</dbReference>
<feature type="transmembrane region" description="Helical" evidence="1">
    <location>
        <begin position="332"/>
        <end position="352"/>
    </location>
</feature>
<dbReference type="GO" id="GO:0000271">
    <property type="term" value="P:polysaccharide biosynthetic process"/>
    <property type="evidence" value="ECO:0007669"/>
    <property type="project" value="TreeGrafter"/>
</dbReference>